<evidence type="ECO:0000313" key="1">
    <source>
        <dbReference type="EMBL" id="PIQ74042.1"/>
    </source>
</evidence>
<accession>A0A2H0KPF9</accession>
<dbReference type="AlphaFoldDB" id="A0A2H0KPF9"/>
<sequence length="131" mass="14743">MQENRKEIRKSKGEEMNETEERLAAIIKSPEGKLRIAESSVKATWMILRCGVSGFAGGSLRPILNDLRALKAAIRRLKDESFVYLEETGQSLPEKTAKLIVGADIAATSYCDTISMLPERNRRLMEQIFNI</sequence>
<protein>
    <submittedName>
        <fullName evidence="1">Uncharacterized protein</fullName>
    </submittedName>
</protein>
<dbReference type="Proteomes" id="UP000231550">
    <property type="component" value="Unassembled WGS sequence"/>
</dbReference>
<gene>
    <name evidence="1" type="ORF">COV85_04210</name>
</gene>
<name>A0A2H0KPF9_9BACT</name>
<reference evidence="1 2" key="1">
    <citation type="submission" date="2017-09" db="EMBL/GenBank/DDBJ databases">
        <title>Depth-based differentiation of microbial function through sediment-hosted aquifers and enrichment of novel symbionts in the deep terrestrial subsurface.</title>
        <authorList>
            <person name="Probst A.J."/>
            <person name="Ladd B."/>
            <person name="Jarett J.K."/>
            <person name="Geller-Mcgrath D.E."/>
            <person name="Sieber C.M."/>
            <person name="Emerson J.B."/>
            <person name="Anantharaman K."/>
            <person name="Thomas B.C."/>
            <person name="Malmstrom R."/>
            <person name="Stieglmeier M."/>
            <person name="Klingl A."/>
            <person name="Woyke T."/>
            <person name="Ryan C.M."/>
            <person name="Banfield J.F."/>
        </authorList>
    </citation>
    <scope>NUCLEOTIDE SEQUENCE [LARGE SCALE GENOMIC DNA]</scope>
    <source>
        <strain evidence="1">CG11_big_fil_rev_8_21_14_0_20_44_10</strain>
    </source>
</reference>
<comment type="caution">
    <text evidence="1">The sequence shown here is derived from an EMBL/GenBank/DDBJ whole genome shotgun (WGS) entry which is preliminary data.</text>
</comment>
<proteinExistence type="predicted"/>
<evidence type="ECO:0000313" key="2">
    <source>
        <dbReference type="Proteomes" id="UP000231550"/>
    </source>
</evidence>
<organism evidence="1 2">
    <name type="scientific">Candidatus Portnoybacteria bacterium CG11_big_fil_rev_8_21_14_0_20_44_10</name>
    <dbReference type="NCBI Taxonomy" id="1974818"/>
    <lineage>
        <taxon>Bacteria</taxon>
        <taxon>Candidatus Portnoyibacteriota</taxon>
    </lineage>
</organism>
<dbReference type="EMBL" id="PCVN01000113">
    <property type="protein sequence ID" value="PIQ74042.1"/>
    <property type="molecule type" value="Genomic_DNA"/>
</dbReference>